<gene>
    <name evidence="12" type="primary">nudC</name>
    <name evidence="12" type="ORF">GCM10022402_48820</name>
</gene>
<evidence type="ECO:0000256" key="6">
    <source>
        <dbReference type="ARBA" id="ARBA00022801"/>
    </source>
</evidence>
<protein>
    <recommendedName>
        <fullName evidence="4">NAD(+) diphosphatase</fullName>
        <ecNumber evidence="4">3.6.1.22</ecNumber>
    </recommendedName>
</protein>
<dbReference type="NCBIfam" id="NF001299">
    <property type="entry name" value="PRK00241.1"/>
    <property type="match status" value="1"/>
</dbReference>
<dbReference type="InterPro" id="IPR049734">
    <property type="entry name" value="NudC-like_C"/>
</dbReference>
<dbReference type="InterPro" id="IPR000086">
    <property type="entry name" value="NUDIX_hydrolase_dom"/>
</dbReference>
<dbReference type="Pfam" id="PF09296">
    <property type="entry name" value="NUDIX-like"/>
    <property type="match status" value="1"/>
</dbReference>
<comment type="catalytic activity">
    <reaction evidence="9">
        <text>a 5'-end NAD(+)-phospho-ribonucleoside in mRNA + H2O = a 5'-end phospho-adenosine-phospho-ribonucleoside in mRNA + beta-nicotinamide D-ribonucleotide + 2 H(+)</text>
        <dbReference type="Rhea" id="RHEA:60876"/>
        <dbReference type="Rhea" id="RHEA-COMP:15698"/>
        <dbReference type="Rhea" id="RHEA-COMP:15719"/>
        <dbReference type="ChEBI" id="CHEBI:14649"/>
        <dbReference type="ChEBI" id="CHEBI:15377"/>
        <dbReference type="ChEBI" id="CHEBI:15378"/>
        <dbReference type="ChEBI" id="CHEBI:144029"/>
        <dbReference type="ChEBI" id="CHEBI:144051"/>
    </reaction>
    <physiologicalReaction direction="left-to-right" evidence="9">
        <dbReference type="Rhea" id="RHEA:60877"/>
    </physiologicalReaction>
</comment>
<evidence type="ECO:0000256" key="9">
    <source>
        <dbReference type="ARBA" id="ARBA00023679"/>
    </source>
</evidence>
<feature type="domain" description="Nudix hydrolase" evidence="11">
    <location>
        <begin position="178"/>
        <end position="305"/>
    </location>
</feature>
<reference evidence="13" key="1">
    <citation type="journal article" date="2019" name="Int. J. Syst. Evol. Microbiol.">
        <title>The Global Catalogue of Microorganisms (GCM) 10K type strain sequencing project: providing services to taxonomists for standard genome sequencing and annotation.</title>
        <authorList>
            <consortium name="The Broad Institute Genomics Platform"/>
            <consortium name="The Broad Institute Genome Sequencing Center for Infectious Disease"/>
            <person name="Wu L."/>
            <person name="Ma J."/>
        </authorList>
    </citation>
    <scope>NUCLEOTIDE SEQUENCE [LARGE SCALE GENOMIC DNA]</scope>
    <source>
        <strain evidence="13">JCM 17137</strain>
    </source>
</reference>
<evidence type="ECO:0000256" key="4">
    <source>
        <dbReference type="ARBA" id="ARBA00012381"/>
    </source>
</evidence>
<sequence>MSENPLTPALSRGVIDVAAHRRTDDDWLKEAWADPRTRVLVLESGNAAEYGWRGLLAKQSRALVTNGPGTPELVFVAPEQAPGGERYLLGVDDTERAYFAVRAEPGVELIEADGITAMSLQECGALLGARDSGLLTHAVALANWHATHPFCPRCGSATHLSAAGHIRICEREGTQNFPRMDPAVIMLVHREVAGTEQCLLAHNPQWSQGRYSILAGFVEPGESLEQAVIREVAEEVGVAVAEPRYLGSQPWPFPRSLMFGYHARAVGTATRTDMIEIEDIRWFTRPELLAATQSGEVRLPSSVSIARKLIEQWYGAELPGQW</sequence>
<comment type="cofactor">
    <cofactor evidence="2">
        <name>Zn(2+)</name>
        <dbReference type="ChEBI" id="CHEBI:29105"/>
    </cofactor>
</comment>
<dbReference type="PANTHER" id="PTHR42904:SF6">
    <property type="entry name" value="NAD-CAPPED RNA HYDROLASE NUDT12"/>
    <property type="match status" value="1"/>
</dbReference>
<evidence type="ECO:0000256" key="10">
    <source>
        <dbReference type="RuleBase" id="RU003476"/>
    </source>
</evidence>
<dbReference type="SUPFAM" id="SSF55811">
    <property type="entry name" value="Nudix"/>
    <property type="match status" value="1"/>
</dbReference>
<dbReference type="EMBL" id="BAABDD010000048">
    <property type="protein sequence ID" value="GAA3765798.1"/>
    <property type="molecule type" value="Genomic_DNA"/>
</dbReference>
<comment type="cofactor">
    <cofactor evidence="1">
        <name>Mg(2+)</name>
        <dbReference type="ChEBI" id="CHEBI:18420"/>
    </cofactor>
</comment>
<evidence type="ECO:0000256" key="3">
    <source>
        <dbReference type="ARBA" id="ARBA00009595"/>
    </source>
</evidence>
<evidence type="ECO:0000313" key="12">
    <source>
        <dbReference type="EMBL" id="GAA3765798.1"/>
    </source>
</evidence>
<dbReference type="Pfam" id="PF09297">
    <property type="entry name" value="Zn_ribbon_NUD"/>
    <property type="match status" value="1"/>
</dbReference>
<accession>A0ABP7GKP9</accession>
<dbReference type="PROSITE" id="PS00893">
    <property type="entry name" value="NUDIX_BOX"/>
    <property type="match status" value="1"/>
</dbReference>
<comment type="caution">
    <text evidence="12">The sequence shown here is derived from an EMBL/GenBank/DDBJ whole genome shotgun (WGS) entry which is preliminary data.</text>
</comment>
<name>A0ABP7GKP9_9ACTN</name>
<keyword evidence="5" id="KW-0479">Metal-binding</keyword>
<dbReference type="RefSeq" id="WP_344977193.1">
    <property type="nucleotide sequence ID" value="NZ_BAABDD010000048.1"/>
</dbReference>
<dbReference type="InterPro" id="IPR015376">
    <property type="entry name" value="Znr_NADH_PPase"/>
</dbReference>
<keyword evidence="8" id="KW-0520">NAD</keyword>
<comment type="similarity">
    <text evidence="3">Belongs to the Nudix hydrolase family. NudC subfamily.</text>
</comment>
<organism evidence="12 13">
    <name type="scientific">Salinactinospora qingdaonensis</name>
    <dbReference type="NCBI Taxonomy" id="702744"/>
    <lineage>
        <taxon>Bacteria</taxon>
        <taxon>Bacillati</taxon>
        <taxon>Actinomycetota</taxon>
        <taxon>Actinomycetes</taxon>
        <taxon>Streptosporangiales</taxon>
        <taxon>Nocardiopsidaceae</taxon>
        <taxon>Salinactinospora</taxon>
    </lineage>
</organism>
<keyword evidence="13" id="KW-1185">Reference proteome</keyword>
<evidence type="ECO:0000256" key="7">
    <source>
        <dbReference type="ARBA" id="ARBA00022842"/>
    </source>
</evidence>
<dbReference type="CDD" id="cd03429">
    <property type="entry name" value="NUDIX_NADH_pyrophosphatase_Nudt13"/>
    <property type="match status" value="1"/>
</dbReference>
<keyword evidence="7" id="KW-0460">Magnesium</keyword>
<dbReference type="PROSITE" id="PS51462">
    <property type="entry name" value="NUDIX"/>
    <property type="match status" value="1"/>
</dbReference>
<keyword evidence="6 10" id="KW-0378">Hydrolase</keyword>
<evidence type="ECO:0000256" key="8">
    <source>
        <dbReference type="ARBA" id="ARBA00023027"/>
    </source>
</evidence>
<dbReference type="Gene3D" id="3.90.79.10">
    <property type="entry name" value="Nucleoside Triphosphate Pyrophosphohydrolase"/>
    <property type="match status" value="1"/>
</dbReference>
<evidence type="ECO:0000256" key="1">
    <source>
        <dbReference type="ARBA" id="ARBA00001946"/>
    </source>
</evidence>
<proteinExistence type="inferred from homology"/>
<dbReference type="PRINTS" id="PR00502">
    <property type="entry name" value="NUDIXFAMILY"/>
</dbReference>
<dbReference type="InterPro" id="IPR015797">
    <property type="entry name" value="NUDIX_hydrolase-like_dom_sf"/>
</dbReference>
<evidence type="ECO:0000313" key="13">
    <source>
        <dbReference type="Proteomes" id="UP001500908"/>
    </source>
</evidence>
<dbReference type="InterPro" id="IPR050241">
    <property type="entry name" value="NAD-cap_RNA_hydrolase_NudC"/>
</dbReference>
<dbReference type="EC" id="3.6.1.22" evidence="4"/>
<dbReference type="Gene3D" id="3.90.79.20">
    <property type="match status" value="1"/>
</dbReference>
<dbReference type="InterPro" id="IPR015375">
    <property type="entry name" value="NADH_PPase-like_N"/>
</dbReference>
<dbReference type="PANTHER" id="PTHR42904">
    <property type="entry name" value="NUDIX HYDROLASE, NUDC SUBFAMILY"/>
    <property type="match status" value="1"/>
</dbReference>
<dbReference type="InterPro" id="IPR020084">
    <property type="entry name" value="NUDIX_hydrolase_CS"/>
</dbReference>
<evidence type="ECO:0000256" key="5">
    <source>
        <dbReference type="ARBA" id="ARBA00022723"/>
    </source>
</evidence>
<dbReference type="Pfam" id="PF00293">
    <property type="entry name" value="NUDIX"/>
    <property type="match status" value="1"/>
</dbReference>
<evidence type="ECO:0000259" key="11">
    <source>
        <dbReference type="PROSITE" id="PS51462"/>
    </source>
</evidence>
<dbReference type="Proteomes" id="UP001500908">
    <property type="component" value="Unassembled WGS sequence"/>
</dbReference>
<dbReference type="InterPro" id="IPR020476">
    <property type="entry name" value="Nudix_hydrolase"/>
</dbReference>
<evidence type="ECO:0000256" key="2">
    <source>
        <dbReference type="ARBA" id="ARBA00001947"/>
    </source>
</evidence>